<keyword evidence="3 5" id="KW-0067">ATP-binding</keyword>
<evidence type="ECO:0000256" key="2">
    <source>
        <dbReference type="ARBA" id="ARBA00022741"/>
    </source>
</evidence>
<dbReference type="EMBL" id="QVEV01000007">
    <property type="protein sequence ID" value="RGC16727.1"/>
    <property type="molecule type" value="Genomic_DNA"/>
</dbReference>
<name>A0A3E2VYV6_CLOIN</name>
<dbReference type="Pfam" id="PF00005">
    <property type="entry name" value="ABC_tran"/>
    <property type="match status" value="1"/>
</dbReference>
<keyword evidence="2" id="KW-0547">Nucleotide-binding</keyword>
<dbReference type="CDD" id="cd03230">
    <property type="entry name" value="ABC_DR_subfamily_A"/>
    <property type="match status" value="1"/>
</dbReference>
<dbReference type="PANTHER" id="PTHR42711:SF18">
    <property type="entry name" value="ABC TRANSPORTER, ATP-BINDING PROTEIN"/>
    <property type="match status" value="1"/>
</dbReference>
<evidence type="ECO:0000313" key="5">
    <source>
        <dbReference type="EMBL" id="RGC16727.1"/>
    </source>
</evidence>
<dbReference type="Proteomes" id="UP000260025">
    <property type="component" value="Unassembled WGS sequence"/>
</dbReference>
<proteinExistence type="predicted"/>
<accession>A0A3E2VYV6</accession>
<reference evidence="5 6" key="1">
    <citation type="submission" date="2018-08" db="EMBL/GenBank/DDBJ databases">
        <title>A genome reference for cultivated species of the human gut microbiota.</title>
        <authorList>
            <person name="Zou Y."/>
            <person name="Xue W."/>
            <person name="Luo G."/>
        </authorList>
    </citation>
    <scope>NUCLEOTIDE SEQUENCE [LARGE SCALE GENOMIC DNA]</scope>
    <source>
        <strain evidence="5 6">OF01-2LB</strain>
    </source>
</reference>
<organism evidence="5 6">
    <name type="scientific">Clostridium innocuum</name>
    <dbReference type="NCBI Taxonomy" id="1522"/>
    <lineage>
        <taxon>Bacteria</taxon>
        <taxon>Bacillati</taxon>
        <taxon>Bacillota</taxon>
        <taxon>Clostridia</taxon>
        <taxon>Eubacteriales</taxon>
        <taxon>Clostridiaceae</taxon>
        <taxon>Clostridium</taxon>
    </lineage>
</organism>
<dbReference type="Gene3D" id="3.40.50.300">
    <property type="entry name" value="P-loop containing nucleotide triphosphate hydrolases"/>
    <property type="match status" value="1"/>
</dbReference>
<sequence>MINVEHLSFHYTKEAFIQDMNFNVKRGEIFGFLGPSGAGKSTLQKILIGLLPGYAGSVQVNGVECRTRKNDFYESIGVDFEFSTLYEKLTARENLKLFASLYQNTACDINKLLASVGLSKDADKKISSFSKGMKSRCNFIKALLHDPDLLCLDEPTSGLDPANSRLMKDRILEEKQKGKTILLTTHNMEDATELCDRVAFIVNGHICALDTPHNLIMSKGARRVTYTWEEEGEQQAVCPMDTLSCDTQLQRLIAENRLLSIHSSEPTLNDIFLDITGRTLV</sequence>
<dbReference type="PROSITE" id="PS50893">
    <property type="entry name" value="ABC_TRANSPORTER_2"/>
    <property type="match status" value="1"/>
</dbReference>
<dbReference type="GO" id="GO:0005524">
    <property type="term" value="F:ATP binding"/>
    <property type="evidence" value="ECO:0007669"/>
    <property type="project" value="UniProtKB-KW"/>
</dbReference>
<dbReference type="OrthoDB" id="9804819at2"/>
<evidence type="ECO:0000313" key="6">
    <source>
        <dbReference type="Proteomes" id="UP000260025"/>
    </source>
</evidence>
<evidence type="ECO:0000256" key="3">
    <source>
        <dbReference type="ARBA" id="ARBA00022840"/>
    </source>
</evidence>
<feature type="domain" description="ABC transporter" evidence="4">
    <location>
        <begin position="2"/>
        <end position="228"/>
    </location>
</feature>
<evidence type="ECO:0000256" key="1">
    <source>
        <dbReference type="ARBA" id="ARBA00022448"/>
    </source>
</evidence>
<gene>
    <name evidence="5" type="ORF">DXA38_06730</name>
</gene>
<dbReference type="InterPro" id="IPR050763">
    <property type="entry name" value="ABC_transporter_ATP-binding"/>
</dbReference>
<dbReference type="InterPro" id="IPR027417">
    <property type="entry name" value="P-loop_NTPase"/>
</dbReference>
<dbReference type="InterPro" id="IPR003439">
    <property type="entry name" value="ABC_transporter-like_ATP-bd"/>
</dbReference>
<dbReference type="RefSeq" id="WP_117442506.1">
    <property type="nucleotide sequence ID" value="NZ_JAJFEN010000038.1"/>
</dbReference>
<keyword evidence="1" id="KW-0813">Transport</keyword>
<protein>
    <submittedName>
        <fullName evidence="5">ABC transporter ATP-binding protein</fullName>
    </submittedName>
</protein>
<dbReference type="SUPFAM" id="SSF52540">
    <property type="entry name" value="P-loop containing nucleoside triphosphate hydrolases"/>
    <property type="match status" value="1"/>
</dbReference>
<dbReference type="InterPro" id="IPR003593">
    <property type="entry name" value="AAA+_ATPase"/>
</dbReference>
<evidence type="ECO:0000259" key="4">
    <source>
        <dbReference type="PROSITE" id="PS50893"/>
    </source>
</evidence>
<dbReference type="AlphaFoldDB" id="A0A3E2VYV6"/>
<dbReference type="SMART" id="SM00382">
    <property type="entry name" value="AAA"/>
    <property type="match status" value="1"/>
</dbReference>
<dbReference type="GO" id="GO:0016887">
    <property type="term" value="F:ATP hydrolysis activity"/>
    <property type="evidence" value="ECO:0007669"/>
    <property type="project" value="InterPro"/>
</dbReference>
<comment type="caution">
    <text evidence="5">The sequence shown here is derived from an EMBL/GenBank/DDBJ whole genome shotgun (WGS) entry which is preliminary data.</text>
</comment>
<dbReference type="PANTHER" id="PTHR42711">
    <property type="entry name" value="ABC TRANSPORTER ATP-BINDING PROTEIN"/>
    <property type="match status" value="1"/>
</dbReference>